<dbReference type="Gene3D" id="3.30.70.1230">
    <property type="entry name" value="Nucleotide cyclase"/>
    <property type="match status" value="1"/>
</dbReference>
<evidence type="ECO:0000256" key="4">
    <source>
        <dbReference type="SAM" id="Phobius"/>
    </source>
</evidence>
<organism evidence="7 8">
    <name type="scientific">Antiquaquibacter oligotrophicus</name>
    <dbReference type="NCBI Taxonomy" id="2880260"/>
    <lineage>
        <taxon>Bacteria</taxon>
        <taxon>Bacillati</taxon>
        <taxon>Actinomycetota</taxon>
        <taxon>Actinomycetes</taxon>
        <taxon>Micrococcales</taxon>
        <taxon>Microbacteriaceae</taxon>
        <taxon>Antiquaquibacter</taxon>
    </lineage>
</organism>
<dbReference type="PROSITE" id="PS50885">
    <property type="entry name" value="HAMP"/>
    <property type="match status" value="1"/>
</dbReference>
<dbReference type="SMART" id="SM00044">
    <property type="entry name" value="CYCc"/>
    <property type="match status" value="1"/>
</dbReference>
<dbReference type="SUPFAM" id="SSF55073">
    <property type="entry name" value="Nucleotide cyclase"/>
    <property type="match status" value="1"/>
</dbReference>
<feature type="transmembrane region" description="Helical" evidence="4">
    <location>
        <begin position="32"/>
        <end position="54"/>
    </location>
</feature>
<comment type="caution">
    <text evidence="7">The sequence shown here is derived from an EMBL/GenBank/DDBJ whole genome shotgun (WGS) entry which is preliminary data.</text>
</comment>
<dbReference type="InterPro" id="IPR003660">
    <property type="entry name" value="HAMP_dom"/>
</dbReference>
<dbReference type="RefSeq" id="WP_322134227.1">
    <property type="nucleotide sequence ID" value="NZ_CP085036.1"/>
</dbReference>
<keyword evidence="1 4" id="KW-0812">Transmembrane</keyword>
<evidence type="ECO:0000256" key="2">
    <source>
        <dbReference type="ARBA" id="ARBA00022989"/>
    </source>
</evidence>
<evidence type="ECO:0000259" key="5">
    <source>
        <dbReference type="PROSITE" id="PS50125"/>
    </source>
</evidence>
<dbReference type="PANTHER" id="PTHR45655">
    <property type="entry name" value="GUANYLATE CYCLASE SOLUBLE SUBUNIT BETA-2"/>
    <property type="match status" value="1"/>
</dbReference>
<dbReference type="Proteomes" id="UP001160142">
    <property type="component" value="Unassembled WGS sequence"/>
</dbReference>
<feature type="domain" description="HAMP" evidence="6">
    <location>
        <begin position="457"/>
        <end position="509"/>
    </location>
</feature>
<dbReference type="PANTHER" id="PTHR45655:SF13">
    <property type="entry name" value="SOLUBLE GUANYLATE CYCLASE GCY-32-RELATED"/>
    <property type="match status" value="1"/>
</dbReference>
<evidence type="ECO:0000259" key="6">
    <source>
        <dbReference type="PROSITE" id="PS50885"/>
    </source>
</evidence>
<feature type="transmembrane region" description="Helical" evidence="4">
    <location>
        <begin position="437"/>
        <end position="460"/>
    </location>
</feature>
<feature type="compositionally biased region" description="Pro residues" evidence="3">
    <location>
        <begin position="1"/>
        <end position="14"/>
    </location>
</feature>
<proteinExistence type="predicted"/>
<dbReference type="SUPFAM" id="SSF158472">
    <property type="entry name" value="HAMP domain-like"/>
    <property type="match status" value="1"/>
</dbReference>
<accession>A0ABT6KPL5</accession>
<keyword evidence="2 4" id="KW-1133">Transmembrane helix</keyword>
<dbReference type="PROSITE" id="PS50125">
    <property type="entry name" value="GUANYLATE_CYCLASE_2"/>
    <property type="match status" value="1"/>
</dbReference>
<dbReference type="Pfam" id="PF00211">
    <property type="entry name" value="Guanylate_cyc"/>
    <property type="match status" value="1"/>
</dbReference>
<feature type="domain" description="Guanylate cyclase" evidence="5">
    <location>
        <begin position="549"/>
        <end position="676"/>
    </location>
</feature>
<feature type="region of interest" description="Disordered" evidence="3">
    <location>
        <begin position="1"/>
        <end position="21"/>
    </location>
</feature>
<dbReference type="Pfam" id="PF00672">
    <property type="entry name" value="HAMP"/>
    <property type="match status" value="1"/>
</dbReference>
<dbReference type="InterPro" id="IPR001054">
    <property type="entry name" value="A/G_cyclase"/>
</dbReference>
<name>A0ABT6KPL5_9MICO</name>
<dbReference type="InterPro" id="IPR029787">
    <property type="entry name" value="Nucleotide_cyclase"/>
</dbReference>
<evidence type="ECO:0000256" key="1">
    <source>
        <dbReference type="ARBA" id="ARBA00022692"/>
    </source>
</evidence>
<gene>
    <name evidence="7" type="ORF">M2152_002115</name>
</gene>
<evidence type="ECO:0000256" key="3">
    <source>
        <dbReference type="SAM" id="MobiDB-lite"/>
    </source>
</evidence>
<dbReference type="Gene3D" id="1.10.8.500">
    <property type="entry name" value="HAMP domain in histidine kinase"/>
    <property type="match status" value="1"/>
</dbReference>
<evidence type="ECO:0000313" key="7">
    <source>
        <dbReference type="EMBL" id="MDH6181933.1"/>
    </source>
</evidence>
<keyword evidence="8" id="KW-1185">Reference proteome</keyword>
<dbReference type="Gene3D" id="3.30.450.20">
    <property type="entry name" value="PAS domain"/>
    <property type="match status" value="1"/>
</dbReference>
<evidence type="ECO:0000313" key="8">
    <source>
        <dbReference type="Proteomes" id="UP001160142"/>
    </source>
</evidence>
<sequence>MTQAPPQSPAPPQPQDGTVAAPLRPGLSIRSALLIMLLLVSITSSVVVGFIGFVNGRESLREAAFDRLTEVRDSRAREIGALYETIQNNLLINARGQSVAEAMQLFSAGFAELQTVELTESERATLESYFDEQFGTMLAEVNGAPVDASTFTPTDPAQAYLVYNYTTPHESFSDAIAVNNAGDGSAWSAAHAEHHDFFRRMTEIFRYEDVMLIDANGNIVYTAFKGVDLGSNLDSGPLQRTNLAQAYAQAMTGNVADSVVVTDFAPYPPSLGKPASWAVTPVAIDGEIVGALAVEMPISQIDAVMTGGGDWSQGGLGETGETYIVGATDQLMRSQSRVLAENPARFERESVAAGTSPEVARQAVETQSPLLLQPARTEAVTSAAAGGVGTTLAASYLGGETIAAYAPLDITGLDWVIVAELESDEALAPVEDFTRNLVLSSAVIVLLVSVLSLVIAGAIVRPLRRLRDAARRIAAGETGVQVDAGTSYELADVGAAFNDMSKSLQVKAQLLEEQQQENERLLLSLMPEALAKRYKEGAHTIALDHQEVTVMFADIVGFEAFSRGKSSEAALENLNEILRAFDEAADRLGIERVRSTRSGYLTSCGLIVPRVDNARRMVEFAVQLERILHRIGGKYGAELSLRAGIDTGTATSGLIGQRQISYDLWGDAVNLAFQLQSGETDSGIFLTQAVVDRLPDTVHVREWGTLESPTGPQRIWRVDTDDEAAG</sequence>
<dbReference type="CDD" id="cd07302">
    <property type="entry name" value="CHD"/>
    <property type="match status" value="1"/>
</dbReference>
<keyword evidence="4" id="KW-0472">Membrane</keyword>
<protein>
    <submittedName>
        <fullName evidence="7">Class 3 adenylate cyclase</fullName>
    </submittedName>
</protein>
<dbReference type="SMART" id="SM00304">
    <property type="entry name" value="HAMP"/>
    <property type="match status" value="1"/>
</dbReference>
<dbReference type="EMBL" id="JARXVQ010000001">
    <property type="protein sequence ID" value="MDH6181933.1"/>
    <property type="molecule type" value="Genomic_DNA"/>
</dbReference>
<reference evidence="7 8" key="1">
    <citation type="submission" date="2023-04" db="EMBL/GenBank/DDBJ databases">
        <title>Genome Encyclopedia of Bacteria and Archaea VI: Functional Genomics of Type Strains.</title>
        <authorList>
            <person name="Whitman W."/>
        </authorList>
    </citation>
    <scope>NUCLEOTIDE SEQUENCE [LARGE SCALE GENOMIC DNA]</scope>
    <source>
        <strain evidence="7 8">SG_E_30_P1</strain>
    </source>
</reference>